<comment type="caution">
    <text evidence="2">The sequence shown here is derived from an EMBL/GenBank/DDBJ whole genome shotgun (WGS) entry which is preliminary data.</text>
</comment>
<proteinExistence type="predicted"/>
<protein>
    <submittedName>
        <fullName evidence="2">Uncharacterized protein</fullName>
    </submittedName>
</protein>
<accession>A0A9Q3H1W8</accession>
<feature type="region of interest" description="Disordered" evidence="1">
    <location>
        <begin position="97"/>
        <end position="137"/>
    </location>
</feature>
<sequence length="137" mass="15513">MLEFGLNHMAESSIWKVEVGKFPEGIIVYKYCMSGKSFTLPVEWKDQIFHLKLAEAFSYCGAEEHENTSTCPLKVTLNSERQHYQAGSHSIWNLEPKTITRNQGPGNTTNMNVGKSGSGNSFNNNNTNTNMRPWKPR</sequence>
<feature type="compositionally biased region" description="Low complexity" evidence="1">
    <location>
        <begin position="112"/>
        <end position="130"/>
    </location>
</feature>
<feature type="compositionally biased region" description="Polar residues" evidence="1">
    <location>
        <begin position="99"/>
        <end position="111"/>
    </location>
</feature>
<organism evidence="2 3">
    <name type="scientific">Austropuccinia psidii MF-1</name>
    <dbReference type="NCBI Taxonomy" id="1389203"/>
    <lineage>
        <taxon>Eukaryota</taxon>
        <taxon>Fungi</taxon>
        <taxon>Dikarya</taxon>
        <taxon>Basidiomycota</taxon>
        <taxon>Pucciniomycotina</taxon>
        <taxon>Pucciniomycetes</taxon>
        <taxon>Pucciniales</taxon>
        <taxon>Sphaerophragmiaceae</taxon>
        <taxon>Austropuccinia</taxon>
    </lineage>
</organism>
<gene>
    <name evidence="2" type="ORF">O181_027662</name>
</gene>
<name>A0A9Q3H1W8_9BASI</name>
<dbReference type="EMBL" id="AVOT02009365">
    <property type="protein sequence ID" value="MBW0487947.1"/>
    <property type="molecule type" value="Genomic_DNA"/>
</dbReference>
<reference evidence="2" key="1">
    <citation type="submission" date="2021-03" db="EMBL/GenBank/DDBJ databases">
        <title>Draft genome sequence of rust myrtle Austropuccinia psidii MF-1, a brazilian biotype.</title>
        <authorList>
            <person name="Quecine M.C."/>
            <person name="Pachon D.M.R."/>
            <person name="Bonatelli M.L."/>
            <person name="Correr F.H."/>
            <person name="Franceschini L.M."/>
            <person name="Leite T.F."/>
            <person name="Margarido G.R.A."/>
            <person name="Almeida C.A."/>
            <person name="Ferrarezi J.A."/>
            <person name="Labate C.A."/>
        </authorList>
    </citation>
    <scope>NUCLEOTIDE SEQUENCE</scope>
    <source>
        <strain evidence="2">MF-1</strain>
    </source>
</reference>
<evidence type="ECO:0000313" key="2">
    <source>
        <dbReference type="EMBL" id="MBW0487947.1"/>
    </source>
</evidence>
<dbReference type="AlphaFoldDB" id="A0A9Q3H1W8"/>
<keyword evidence="3" id="KW-1185">Reference proteome</keyword>
<dbReference type="Proteomes" id="UP000765509">
    <property type="component" value="Unassembled WGS sequence"/>
</dbReference>
<evidence type="ECO:0000313" key="3">
    <source>
        <dbReference type="Proteomes" id="UP000765509"/>
    </source>
</evidence>
<evidence type="ECO:0000256" key="1">
    <source>
        <dbReference type="SAM" id="MobiDB-lite"/>
    </source>
</evidence>